<organism evidence="2 3">
    <name type="scientific">Auxenochlorella protothecoides</name>
    <name type="common">Green microalga</name>
    <name type="synonym">Chlorella protothecoides</name>
    <dbReference type="NCBI Taxonomy" id="3075"/>
    <lineage>
        <taxon>Eukaryota</taxon>
        <taxon>Viridiplantae</taxon>
        <taxon>Chlorophyta</taxon>
        <taxon>core chlorophytes</taxon>
        <taxon>Trebouxiophyceae</taxon>
        <taxon>Chlorellales</taxon>
        <taxon>Chlorellaceae</taxon>
        <taxon>Auxenochlorella</taxon>
    </lineage>
</organism>
<dbReference type="Gene3D" id="3.80.10.10">
    <property type="entry name" value="Ribonuclease Inhibitor"/>
    <property type="match status" value="1"/>
</dbReference>
<comment type="caution">
    <text evidence="2">The sequence shown here is derived from an EMBL/GenBank/DDBJ whole genome shotgun (WGS) entry which is preliminary data.</text>
</comment>
<gene>
    <name evidence="2" type="ORF">APUTEX25_003787</name>
</gene>
<evidence type="ECO:0000313" key="2">
    <source>
        <dbReference type="EMBL" id="RMZ55821.1"/>
    </source>
</evidence>
<evidence type="ECO:0000313" key="3">
    <source>
        <dbReference type="Proteomes" id="UP000279271"/>
    </source>
</evidence>
<dbReference type="EMBL" id="QOKY01000158">
    <property type="protein sequence ID" value="RMZ55821.1"/>
    <property type="molecule type" value="Genomic_DNA"/>
</dbReference>
<sequence>MDKPFIGRADGAVDMSGWPEFVRDVQTGSTKLPRGLPQVRSGTLVLDDQVLGLPGGVLSHVSVPVHYLDLNGAQAHSLSELGGSPELWAGVTKLYASNGALRSLQGLELLCNVRFLYLDHNELPERELLMLSGLPRHQLECLDIQGNPGFTDEVMQALMDGEGGQAGSTR</sequence>
<dbReference type="InterPro" id="IPR032675">
    <property type="entry name" value="LRR_dom_sf"/>
</dbReference>
<evidence type="ECO:0000256" key="1">
    <source>
        <dbReference type="ARBA" id="ARBA00004430"/>
    </source>
</evidence>
<comment type="subcellular location">
    <subcellularLocation>
        <location evidence="1">Cytoplasm</location>
        <location evidence="1">Cytoskeleton</location>
        <location evidence="1">Cilium axoneme</location>
    </subcellularLocation>
</comment>
<accession>A0A3M7KZB4</accession>
<reference evidence="3" key="1">
    <citation type="journal article" date="2018" name="Algal Res.">
        <title>Characterization of plant carbon substrate utilization by Auxenochlorella protothecoides.</title>
        <authorList>
            <person name="Vogler B.W."/>
            <person name="Starkenburg S.R."/>
            <person name="Sudasinghe N."/>
            <person name="Schambach J.Y."/>
            <person name="Rollin J.A."/>
            <person name="Pattathil S."/>
            <person name="Barry A.N."/>
        </authorList>
    </citation>
    <scope>NUCLEOTIDE SEQUENCE [LARGE SCALE GENOMIC DNA]</scope>
    <source>
        <strain evidence="3">UTEX 25</strain>
    </source>
</reference>
<protein>
    <submittedName>
        <fullName evidence="2">Uncharacterized protein</fullName>
    </submittedName>
</protein>
<dbReference type="SUPFAM" id="SSF52058">
    <property type="entry name" value="L domain-like"/>
    <property type="match status" value="1"/>
</dbReference>
<dbReference type="GO" id="GO:0005930">
    <property type="term" value="C:axoneme"/>
    <property type="evidence" value="ECO:0007669"/>
    <property type="project" value="UniProtKB-SubCell"/>
</dbReference>
<proteinExistence type="predicted"/>
<dbReference type="Proteomes" id="UP000279271">
    <property type="component" value="Unassembled WGS sequence"/>
</dbReference>
<dbReference type="AlphaFoldDB" id="A0A3M7KZB4"/>
<name>A0A3M7KZB4_AUXPR</name>